<comment type="caution">
    <text evidence="4">The sequence shown here is derived from an EMBL/GenBank/DDBJ whole genome shotgun (WGS) entry which is preliminary data.</text>
</comment>
<dbReference type="PANTHER" id="PTHR32305:SF15">
    <property type="entry name" value="PROTEIN RHSA-RELATED"/>
    <property type="match status" value="1"/>
</dbReference>
<dbReference type="Pfam" id="PF25023">
    <property type="entry name" value="TEN_YD-shell"/>
    <property type="match status" value="2"/>
</dbReference>
<gene>
    <name evidence="4" type="ORF">LEP1GSC115_0295</name>
</gene>
<dbReference type="NCBIfam" id="TIGR01643">
    <property type="entry name" value="YD_repeat_2x"/>
    <property type="match status" value="2"/>
</dbReference>
<dbReference type="AlphaFoldDB" id="N1UJY5"/>
<keyword evidence="2" id="KW-1133">Transmembrane helix</keyword>
<name>N1UJY5_LEPIR</name>
<evidence type="ECO:0000313" key="5">
    <source>
        <dbReference type="Proteomes" id="UP000012220"/>
    </source>
</evidence>
<reference evidence="4 5" key="1">
    <citation type="submission" date="2013-02" db="EMBL/GenBank/DDBJ databases">
        <authorList>
            <person name="Harkins D.M."/>
            <person name="Durkin A.S."/>
            <person name="Brinkac L.M."/>
            <person name="Haft D.H."/>
            <person name="Selengut J.D."/>
            <person name="Sanka R."/>
            <person name="DePew J."/>
            <person name="Purushe J."/>
            <person name="Picardeau M."/>
            <person name="Werts C."/>
            <person name="Goarant C."/>
            <person name="Vinetz J.M."/>
            <person name="Sutton G.G."/>
            <person name="Nierman W.C."/>
            <person name="Fouts D.E."/>
        </authorList>
    </citation>
    <scope>NUCLEOTIDE SEQUENCE [LARGE SCALE GENOMIC DNA]</scope>
    <source>
        <strain evidence="4 5">200703203</strain>
    </source>
</reference>
<keyword evidence="2" id="KW-0812">Transmembrane</keyword>
<evidence type="ECO:0000313" key="4">
    <source>
        <dbReference type="EMBL" id="EMY24186.1"/>
    </source>
</evidence>
<feature type="domain" description="Teneurin-like YD-shell" evidence="3">
    <location>
        <begin position="269"/>
        <end position="467"/>
    </location>
</feature>
<dbReference type="Gene3D" id="2.180.10.10">
    <property type="entry name" value="RHS repeat-associated core"/>
    <property type="match status" value="3"/>
</dbReference>
<dbReference type="InterPro" id="IPR022385">
    <property type="entry name" value="Rhs_assc_core"/>
</dbReference>
<evidence type="ECO:0000256" key="2">
    <source>
        <dbReference type="SAM" id="Phobius"/>
    </source>
</evidence>
<dbReference type="InterPro" id="IPR050708">
    <property type="entry name" value="T6SS_VgrG/RHS"/>
</dbReference>
<keyword evidence="2" id="KW-0472">Membrane</keyword>
<sequence length="1141" mass="125628">MAGWRMGRVTRSRKNVDGTWVVDTQLGYTGDNLTSQTQFPTSASPLTTTFGYDSFGNVVSVTEPSGGVSFLTYDPVFNHFPVTKTNALGHVTTTNYDFATGLETSSTDPNGAITLTSYDGYRRKASVTYPGEGAANETYTYSNTGEFNLTNLNNNEFVTKSIRDNVSGNVSTTRIFTDPLGNTIRSEGNTALSGINSIEDNYFDYTRGVLIQKSNEYYTSLTPQFTTYQYNDPDGELTAILEPSTNGTIQTNITKTGFTETKTTTFPDGQTKTEVVTKNELGQVILKTVNGRTIVTNYSPFGGISSVTDVGGLTTTFTYNSLGRRVSTQDPNSGTISYSYDSLGRLYSQTDARGKTITFTYDLLGRALTQTTNGPEAPIVYTYDDASVPFSRGRLTKVTDESGRTEFFFNQKGNEIQKTKYVDDITAIFKTDYDSLNRPITETLPDGTKLHNFYSSNGTLSSITMDTADGTSTGHTVVSYQGPYLDSNGVPSLRRTSGNGVTMEIGFEPLDKKPLSIVSKKPDGSVIGNTELTYDSKGYITKIEDKLNPNRTQNFTLDNLGRVTQAVGRYGTQNYTFSANGNLIQKGAYTLGYTDASHSNAVTTATSANTGVMTYGYDASGNMVSRNGDTLRYNSYGKLIEITPYATSSSIRNVYDFQGNRVKSVSDITLFSTYTLDDNYEIVREPGKPERHTLYVKGLQGDLVAQWTREDATLRISGNESEESHFVLGDIFSSMIKPFCKDITGDCSNYWKNRLESEFIGIFGYSKLFQFGVPTGFYKAFYFLLLLAVIYLVYPYFLKENLLLQNLGWKGGATPALILSLFVVTSLPGCGVLPGTGGKDGDPPWILAMGANVAPGVPSIQNPGVGMTDGGSVGGMPVTGMYFYHPNHLGSITMITDGAGNPASGPEPGVSFVSYEPYGSIIRNDSYGPDIFRFKFTGQIEDKESGLYYYKARYYEPTLGRFLQADSVIAPDSVNGMNRYMYVDGNPISYRDPSGHISGPDMMHMLNRIVGHAMGKDFNSKGLDKKLSTGGISKGVNRFVHNATFISRKRLFDFTNPGKYFYPNLRHIIPPEKKSNAINTLRRNIETIYLYRRGYLEQRHETMSSEESEYFILFYIGAAGIVDAQWNPGIKTMFGGKFHLP</sequence>
<evidence type="ECO:0000259" key="3">
    <source>
        <dbReference type="Pfam" id="PF25023"/>
    </source>
</evidence>
<dbReference type="EMBL" id="AHNY02000205">
    <property type="protein sequence ID" value="EMY24186.1"/>
    <property type="molecule type" value="Genomic_DNA"/>
</dbReference>
<feature type="domain" description="Teneurin-like YD-shell" evidence="3">
    <location>
        <begin position="523"/>
        <end position="661"/>
    </location>
</feature>
<dbReference type="Proteomes" id="UP000012220">
    <property type="component" value="Unassembled WGS sequence"/>
</dbReference>
<proteinExistence type="predicted"/>
<dbReference type="InterPro" id="IPR006530">
    <property type="entry name" value="YD"/>
</dbReference>
<dbReference type="InterPro" id="IPR056823">
    <property type="entry name" value="TEN-like_YD-shell"/>
</dbReference>
<keyword evidence="1" id="KW-0677">Repeat</keyword>
<organism evidence="4 5">
    <name type="scientific">Leptospira interrogans serovar Australis str. 200703203</name>
    <dbReference type="NCBI Taxonomy" id="1085541"/>
    <lineage>
        <taxon>Bacteria</taxon>
        <taxon>Pseudomonadati</taxon>
        <taxon>Spirochaetota</taxon>
        <taxon>Spirochaetia</taxon>
        <taxon>Leptospirales</taxon>
        <taxon>Leptospiraceae</taxon>
        <taxon>Leptospira</taxon>
    </lineage>
</organism>
<evidence type="ECO:0000256" key="1">
    <source>
        <dbReference type="ARBA" id="ARBA00022737"/>
    </source>
</evidence>
<dbReference type="NCBIfam" id="TIGR03696">
    <property type="entry name" value="Rhs_assc_core"/>
    <property type="match status" value="1"/>
</dbReference>
<feature type="transmembrane region" description="Helical" evidence="2">
    <location>
        <begin position="780"/>
        <end position="798"/>
    </location>
</feature>
<accession>N1UJY5</accession>
<protein>
    <submittedName>
        <fullName evidence="4">RHS repeat-associated core domain protein</fullName>
    </submittedName>
</protein>
<dbReference type="BioCyc" id="LINT1085541:G11IQ-5219-MONOMER"/>
<dbReference type="PANTHER" id="PTHR32305">
    <property type="match status" value="1"/>
</dbReference>